<dbReference type="PANTHER" id="PTHR35802">
    <property type="entry name" value="PROTEASE SYNTHASE AND SPORULATION PROTEIN PAI 2"/>
    <property type="match status" value="1"/>
</dbReference>
<dbReference type="SUPFAM" id="SSF50475">
    <property type="entry name" value="FMN-binding split barrel"/>
    <property type="match status" value="1"/>
</dbReference>
<dbReference type="Pfam" id="PF04299">
    <property type="entry name" value="FMN_bind_2"/>
    <property type="match status" value="1"/>
</dbReference>
<keyword evidence="2" id="KW-1185">Reference proteome</keyword>
<reference evidence="2" key="1">
    <citation type="submission" date="2018-05" db="EMBL/GenBank/DDBJ databases">
        <authorList>
            <person name="Feng T."/>
        </authorList>
    </citation>
    <scope>NUCLEOTIDE SEQUENCE [LARGE SCALE GENOMIC DNA]</scope>
    <source>
        <strain evidence="2">S27</strain>
    </source>
</reference>
<proteinExistence type="predicted"/>
<dbReference type="PANTHER" id="PTHR35802:SF1">
    <property type="entry name" value="PROTEASE SYNTHASE AND SPORULATION PROTEIN PAI 2"/>
    <property type="match status" value="1"/>
</dbReference>
<dbReference type="PIRSF" id="PIRSF010372">
    <property type="entry name" value="PaiB"/>
    <property type="match status" value="1"/>
</dbReference>
<evidence type="ECO:0000313" key="1">
    <source>
        <dbReference type="EMBL" id="RDK00391.1"/>
    </source>
</evidence>
<organism evidence="1 2">
    <name type="scientific">Paraburkholderia lacunae</name>
    <dbReference type="NCBI Taxonomy" id="2211104"/>
    <lineage>
        <taxon>Bacteria</taxon>
        <taxon>Pseudomonadati</taxon>
        <taxon>Pseudomonadota</taxon>
        <taxon>Betaproteobacteria</taxon>
        <taxon>Burkholderiales</taxon>
        <taxon>Burkholderiaceae</taxon>
        <taxon>Paraburkholderia</taxon>
    </lineage>
</organism>
<evidence type="ECO:0000313" key="2">
    <source>
        <dbReference type="Proteomes" id="UP000254875"/>
    </source>
</evidence>
<dbReference type="OrthoDB" id="9794948at2"/>
<protein>
    <submittedName>
        <fullName evidence="1">Transcriptional regulator</fullName>
    </submittedName>
</protein>
<dbReference type="Gene3D" id="2.30.110.10">
    <property type="entry name" value="Electron Transport, Fmn-binding Protein, Chain A"/>
    <property type="match status" value="1"/>
</dbReference>
<dbReference type="InterPro" id="IPR007396">
    <property type="entry name" value="TR_PAI2-type"/>
</dbReference>
<dbReference type="Proteomes" id="UP000254875">
    <property type="component" value="Unassembled WGS sequence"/>
</dbReference>
<accession>A0A370N469</accession>
<name>A0A370N469_9BURK</name>
<dbReference type="AlphaFoldDB" id="A0A370N469"/>
<gene>
    <name evidence="1" type="ORF">DLM46_24080</name>
</gene>
<dbReference type="RefSeq" id="WP_115104600.1">
    <property type="nucleotide sequence ID" value="NZ_QHKS01000016.1"/>
</dbReference>
<comment type="caution">
    <text evidence="1">The sequence shown here is derived from an EMBL/GenBank/DDBJ whole genome shotgun (WGS) entry which is preliminary data.</text>
</comment>
<sequence>MYVPAHFNEPRLENLHAHVAQHPFGTLITHGRSGLDANHLPFELAAGEGELGALRAHVARANPVWQDVSNGDEVLVVFRAGDAYISPNWYPSKHEFHKQVPTWNYIVVHAYGRISVHDDERYVRGLVGRLTRTHEASQPLPWKMADAPKDYIDTMLGSIVGLQIDITRLVGKSKLGQNKEERDIRGAGEALTARGNSPIGEAMLAHAAKKLE</sequence>
<dbReference type="EMBL" id="QHKS01000016">
    <property type="protein sequence ID" value="RDK00391.1"/>
    <property type="molecule type" value="Genomic_DNA"/>
</dbReference>
<dbReference type="InterPro" id="IPR012349">
    <property type="entry name" value="Split_barrel_FMN-bd"/>
</dbReference>